<feature type="domain" description="Zn(2)-C6 fungal-type" evidence="4">
    <location>
        <begin position="8"/>
        <end position="38"/>
    </location>
</feature>
<accession>A0A8H3D8G4</accession>
<dbReference type="Pfam" id="PF00172">
    <property type="entry name" value="Zn_clus"/>
    <property type="match status" value="1"/>
</dbReference>
<sequence length="640" mass="71774">MSARSITGCSNCKKKRKKCDETKPMCLRCTRSGMSCAYEYVESTGRHKKPRTKPAPRSAGEQARKDGKRAISTNLRLSDNSESPAAEIANFLTNTPGYFPGPSLDFTSHRGSDSEAVIQDIPFLEPIEGFLSGSIASRRSMRAVRPITISNQPALSAQHGINRQAQTDLPRKHRHSRIFSLGIEEPYYLPARTLDQVLNLVADYRAEEHSPGVKETCSLVSIWLDPTVDSNFFPFVLQCYAQWITVALFDPHQLLRPTKDAIINQVSRFPTSRPRIFLIAQLMRSLTKSRILDTGGRRVYKQLEAAVWRNLHNFIPGGEPQGEDRERACMALDNTMEFISLQMNCAPLSVMLNLLQTAAPIFLAACPPPHPPVMSDILLDLTINLKHFIAADIATSITTGRPLLCRYHVPWSLDFCNQFMNKLGNRGSQGILGIPDQLILLFVYMNNLKEDANATGTTVDPGLIEQIEKDARSVEIPLYESEDPLLLVGRMVVQECWREAMIIYLHMALGGVHVLDSRVQRAQHGLVRLVNTIKPERKIDTFLAIPMTVAGFAATKPRHRMTLASRILQVPGYTQPDTAMNEILLMVKDVWARTDAEGRPANWEDLGEARRRVTGVYAAKARTYFMQADCSVDSEHCYRL</sequence>
<reference evidence="5" key="1">
    <citation type="submission" date="2021-01" db="EMBL/GenBank/DDBJ databases">
        <authorList>
            <person name="Kaushik A."/>
        </authorList>
    </citation>
    <scope>NUCLEOTIDE SEQUENCE</scope>
    <source>
        <strain evidence="5">AG2-2IIIB</strain>
    </source>
</reference>
<dbReference type="PANTHER" id="PTHR37534:SF46">
    <property type="entry name" value="ZN(II)2CYS6 TRANSCRIPTION FACTOR (EUROFUNG)"/>
    <property type="match status" value="1"/>
</dbReference>
<comment type="caution">
    <text evidence="5">The sequence shown here is derived from an EMBL/GenBank/DDBJ whole genome shotgun (WGS) entry which is preliminary data.</text>
</comment>
<dbReference type="PANTHER" id="PTHR37534">
    <property type="entry name" value="TRANSCRIPTIONAL ACTIVATOR PROTEIN UGA3"/>
    <property type="match status" value="1"/>
</dbReference>
<proteinExistence type="predicted"/>
<evidence type="ECO:0000256" key="2">
    <source>
        <dbReference type="ARBA" id="ARBA00023242"/>
    </source>
</evidence>
<organism evidence="5 6">
    <name type="scientific">Rhizoctonia solani</name>
    <dbReference type="NCBI Taxonomy" id="456999"/>
    <lineage>
        <taxon>Eukaryota</taxon>
        <taxon>Fungi</taxon>
        <taxon>Dikarya</taxon>
        <taxon>Basidiomycota</taxon>
        <taxon>Agaricomycotina</taxon>
        <taxon>Agaricomycetes</taxon>
        <taxon>Cantharellales</taxon>
        <taxon>Ceratobasidiaceae</taxon>
        <taxon>Rhizoctonia</taxon>
    </lineage>
</organism>
<dbReference type="Proteomes" id="UP000663843">
    <property type="component" value="Unassembled WGS sequence"/>
</dbReference>
<dbReference type="InterPro" id="IPR036864">
    <property type="entry name" value="Zn2-C6_fun-type_DNA-bd_sf"/>
</dbReference>
<protein>
    <recommendedName>
        <fullName evidence="4">Zn(2)-C6 fungal-type domain-containing protein</fullName>
    </recommendedName>
</protein>
<dbReference type="Gene3D" id="4.10.240.10">
    <property type="entry name" value="Zn(2)-C6 fungal-type DNA-binding domain"/>
    <property type="match status" value="1"/>
</dbReference>
<evidence type="ECO:0000313" key="6">
    <source>
        <dbReference type="Proteomes" id="UP000663843"/>
    </source>
</evidence>
<comment type="subcellular location">
    <subcellularLocation>
        <location evidence="1">Nucleus</location>
    </subcellularLocation>
</comment>
<dbReference type="EMBL" id="CAJMWT010006553">
    <property type="protein sequence ID" value="CAE6517582.1"/>
    <property type="molecule type" value="Genomic_DNA"/>
</dbReference>
<dbReference type="InterPro" id="IPR001138">
    <property type="entry name" value="Zn2Cys6_DnaBD"/>
</dbReference>
<dbReference type="SMART" id="SM00066">
    <property type="entry name" value="GAL4"/>
    <property type="match status" value="1"/>
</dbReference>
<dbReference type="CDD" id="cd00067">
    <property type="entry name" value="GAL4"/>
    <property type="match status" value="1"/>
</dbReference>
<evidence type="ECO:0000256" key="3">
    <source>
        <dbReference type="SAM" id="MobiDB-lite"/>
    </source>
</evidence>
<gene>
    <name evidence="5" type="ORF">RDB_LOCUS161224</name>
</gene>
<dbReference type="PROSITE" id="PS50048">
    <property type="entry name" value="ZN2_CY6_FUNGAL_2"/>
    <property type="match status" value="1"/>
</dbReference>
<dbReference type="SUPFAM" id="SSF57701">
    <property type="entry name" value="Zn2/Cys6 DNA-binding domain"/>
    <property type="match status" value="1"/>
</dbReference>
<dbReference type="InterPro" id="IPR021858">
    <property type="entry name" value="Fun_TF"/>
</dbReference>
<dbReference type="Pfam" id="PF11951">
    <property type="entry name" value="Fungal_trans_2"/>
    <property type="match status" value="1"/>
</dbReference>
<dbReference type="GO" id="GO:0005634">
    <property type="term" value="C:nucleus"/>
    <property type="evidence" value="ECO:0007669"/>
    <property type="project" value="UniProtKB-SubCell"/>
</dbReference>
<dbReference type="PROSITE" id="PS00463">
    <property type="entry name" value="ZN2_CY6_FUNGAL_1"/>
    <property type="match status" value="1"/>
</dbReference>
<name>A0A8H3D8G4_9AGAM</name>
<keyword evidence="2" id="KW-0539">Nucleus</keyword>
<dbReference type="AlphaFoldDB" id="A0A8H3D8G4"/>
<evidence type="ECO:0000256" key="1">
    <source>
        <dbReference type="ARBA" id="ARBA00004123"/>
    </source>
</evidence>
<evidence type="ECO:0000259" key="4">
    <source>
        <dbReference type="PROSITE" id="PS50048"/>
    </source>
</evidence>
<evidence type="ECO:0000313" key="5">
    <source>
        <dbReference type="EMBL" id="CAE6517582.1"/>
    </source>
</evidence>
<dbReference type="GO" id="GO:0000981">
    <property type="term" value="F:DNA-binding transcription factor activity, RNA polymerase II-specific"/>
    <property type="evidence" value="ECO:0007669"/>
    <property type="project" value="InterPro"/>
</dbReference>
<feature type="region of interest" description="Disordered" evidence="3">
    <location>
        <begin position="42"/>
        <end position="72"/>
    </location>
</feature>
<dbReference type="GO" id="GO:0008270">
    <property type="term" value="F:zinc ion binding"/>
    <property type="evidence" value="ECO:0007669"/>
    <property type="project" value="InterPro"/>
</dbReference>